<evidence type="ECO:0000256" key="14">
    <source>
        <dbReference type="ARBA" id="ARBA00048372"/>
    </source>
</evidence>
<evidence type="ECO:0000256" key="10">
    <source>
        <dbReference type="ARBA" id="ARBA00023128"/>
    </source>
</evidence>
<dbReference type="Pfam" id="PF04768">
    <property type="entry name" value="NAT"/>
    <property type="match status" value="1"/>
</dbReference>
<dbReference type="Proteomes" id="UP000243498">
    <property type="component" value="Unassembled WGS sequence"/>
</dbReference>
<comment type="subcellular location">
    <subcellularLocation>
        <location evidence="2 15">Mitochondrion</location>
    </subcellularLocation>
</comment>
<dbReference type="STRING" id="1081105.A0A162JHG6"/>
<evidence type="ECO:0000256" key="7">
    <source>
        <dbReference type="ARBA" id="ARBA00022605"/>
    </source>
</evidence>
<feature type="region of interest" description="Disordered" evidence="16">
    <location>
        <begin position="42"/>
        <end position="65"/>
    </location>
</feature>
<reference evidence="18 19" key="1">
    <citation type="journal article" date="2016" name="Genome Biol. Evol.">
        <title>Divergent and convergent evolution of fungal pathogenicity.</title>
        <authorList>
            <person name="Shang Y."/>
            <person name="Xiao G."/>
            <person name="Zheng P."/>
            <person name="Cen K."/>
            <person name="Zhan S."/>
            <person name="Wang C."/>
        </authorList>
    </citation>
    <scope>NUCLEOTIDE SEQUENCE [LARGE SCALE GENOMIC DNA]</scope>
    <source>
        <strain evidence="18 19">RCEF 4871</strain>
    </source>
</reference>
<evidence type="ECO:0000256" key="1">
    <source>
        <dbReference type="ARBA" id="ARBA00002294"/>
    </source>
</evidence>
<dbReference type="FunFam" id="3.40.630.30:FF:000049">
    <property type="entry name" value="Amino-acid acetyltransferase, mitochondrial"/>
    <property type="match status" value="1"/>
</dbReference>
<keyword evidence="10 15" id="KW-0496">Mitochondrion</keyword>
<dbReference type="Gene3D" id="3.40.1160.10">
    <property type="entry name" value="Acetylglutamate kinase-like"/>
    <property type="match status" value="1"/>
</dbReference>
<evidence type="ECO:0000256" key="4">
    <source>
        <dbReference type="ARBA" id="ARBA00008694"/>
    </source>
</evidence>
<evidence type="ECO:0000313" key="19">
    <source>
        <dbReference type="Proteomes" id="UP000243498"/>
    </source>
</evidence>
<keyword evidence="7 15" id="KW-0028">Amino-acid biosynthesis</keyword>
<proteinExistence type="inferred from homology"/>
<evidence type="ECO:0000256" key="8">
    <source>
        <dbReference type="ARBA" id="ARBA00022679"/>
    </source>
</evidence>
<keyword evidence="11 15" id="KW-0012">Acyltransferase</keyword>
<dbReference type="GO" id="GO:0006592">
    <property type="term" value="P:ornithine biosynthetic process"/>
    <property type="evidence" value="ECO:0007669"/>
    <property type="project" value="TreeGrafter"/>
</dbReference>
<dbReference type="PROSITE" id="PS51731">
    <property type="entry name" value="GNAT_NAGS"/>
    <property type="match status" value="1"/>
</dbReference>
<evidence type="ECO:0000256" key="16">
    <source>
        <dbReference type="SAM" id="MobiDB-lite"/>
    </source>
</evidence>
<comment type="caution">
    <text evidence="18">The sequence shown here is derived from an EMBL/GenBank/DDBJ whole genome shotgun (WGS) entry which is preliminary data.</text>
</comment>
<dbReference type="InterPro" id="IPR011190">
    <property type="entry name" value="GlcNAc_Synth_fun"/>
</dbReference>
<evidence type="ECO:0000256" key="15">
    <source>
        <dbReference type="PIRNR" id="PIRNR007892"/>
    </source>
</evidence>
<evidence type="ECO:0000256" key="9">
    <source>
        <dbReference type="ARBA" id="ARBA00022946"/>
    </source>
</evidence>
<organism evidence="18 19">
    <name type="scientific">Metarhizium rileyi (strain RCEF 4871)</name>
    <name type="common">Nomuraea rileyi</name>
    <dbReference type="NCBI Taxonomy" id="1649241"/>
    <lineage>
        <taxon>Eukaryota</taxon>
        <taxon>Fungi</taxon>
        <taxon>Dikarya</taxon>
        <taxon>Ascomycota</taxon>
        <taxon>Pezizomycotina</taxon>
        <taxon>Sordariomycetes</taxon>
        <taxon>Hypocreomycetidae</taxon>
        <taxon>Hypocreales</taxon>
        <taxon>Clavicipitaceae</taxon>
        <taxon>Metarhizium</taxon>
    </lineage>
</organism>
<comment type="pathway">
    <text evidence="3 15">Amino-acid biosynthesis; L-arginine biosynthesis; N(2)-acetyl-L-ornithine from L-glutamate: step 1/4.</text>
</comment>
<evidence type="ECO:0000256" key="6">
    <source>
        <dbReference type="ARBA" id="ARBA00018802"/>
    </source>
</evidence>
<evidence type="ECO:0000256" key="12">
    <source>
        <dbReference type="ARBA" id="ARBA00030346"/>
    </source>
</evidence>
<dbReference type="PANTHER" id="PTHR23342">
    <property type="entry name" value="N-ACETYLGLUTAMATE SYNTHASE"/>
    <property type="match status" value="1"/>
</dbReference>
<gene>
    <name evidence="18" type="ORF">NOR_04116</name>
</gene>
<evidence type="ECO:0000313" key="18">
    <source>
        <dbReference type="EMBL" id="OAA44388.1"/>
    </source>
</evidence>
<comment type="function">
    <text evidence="1 15">N-acetylglutamate synthase involved in arginine biosynthesis.</text>
</comment>
<feature type="domain" description="N-acetyltransferase" evidence="17">
    <location>
        <begin position="423"/>
        <end position="591"/>
    </location>
</feature>
<accession>A0A162JHG6</accession>
<dbReference type="GO" id="GO:0006526">
    <property type="term" value="P:L-arginine biosynthetic process"/>
    <property type="evidence" value="ECO:0007669"/>
    <property type="project" value="UniProtKB-UniPathway"/>
</dbReference>
<dbReference type="Gene3D" id="3.40.630.30">
    <property type="match status" value="1"/>
</dbReference>
<evidence type="ECO:0000256" key="11">
    <source>
        <dbReference type="ARBA" id="ARBA00023315"/>
    </source>
</evidence>
<dbReference type="PIRSF" id="PIRSF007892">
    <property type="entry name" value="NAGS_fungal"/>
    <property type="match status" value="1"/>
</dbReference>
<evidence type="ECO:0000259" key="17">
    <source>
        <dbReference type="PROSITE" id="PS51731"/>
    </source>
</evidence>
<dbReference type="UniPathway" id="UPA00068">
    <property type="reaction ID" value="UER00106"/>
</dbReference>
<dbReference type="PANTHER" id="PTHR23342:SF4">
    <property type="entry name" value="AMINO-ACID ACETYLTRANSFERASE, MITOCHONDRIAL"/>
    <property type="match status" value="1"/>
</dbReference>
<dbReference type="EC" id="2.3.1.1" evidence="5 15"/>
<evidence type="ECO:0000256" key="5">
    <source>
        <dbReference type="ARBA" id="ARBA00012697"/>
    </source>
</evidence>
<name>A0A162JHG6_METRR</name>
<keyword evidence="19" id="KW-1185">Reference proteome</keyword>
<sequence>MAWDCLGKSMFSCGHGVSMDVIVSVLEASATRREAKGYLQKYASNQPSPLERPKDTAKNNEAAAAKDSCPEPVNAAIVKLRLPQELSTDALYGVAKTLSQLRMLGLLALVVVDCGIAADRQTFDDEALRLCEAIDSFGSPGAKIADHVFLRRHTGDFPSADSGLSGGVRVEDVGLLNRALQHSMIVVIPSFVRQDDISSHVPAEANETTMSLAKFLSGVQLGTMNGDPADGVAQVLLPNRIASVERIIILDPVGGIPMSLRPDVSHRFINIEQEYGDLIDSLKMSECIAHVTDVQSHIANLSLAKDALSILPPTSSALITTPRAAANTRSSGPSRLSVSALGHPLIGFNDMVTTRKQKNPLLHNLLTDRPAFSPSLPLQRMQDDKYKYPQNADTGSATLVKRGMPVTVYPDPRLHRWQPPSPGSSRLRLTDNCIDLPRLLYLIEDSFSRKLDARHYLERVSENLAGIIIAGEYEGCAILTWETPDGIDEKAAYNSGRLVPYLDKFAVLKNRQGSSGVADIVFNSMVQDCFPGGLCWRSRKNNPVNKWYFERSTGTCKLFDSNWTMFWTTIGLGNRHPTLQDYESVCRGVQPSWAVNAHIPD</sequence>
<keyword evidence="9" id="KW-0809">Transit peptide</keyword>
<comment type="catalytic activity">
    <reaction evidence="14 15">
        <text>L-glutamate + acetyl-CoA = N-acetyl-L-glutamate + CoA + H(+)</text>
        <dbReference type="Rhea" id="RHEA:24292"/>
        <dbReference type="ChEBI" id="CHEBI:15378"/>
        <dbReference type="ChEBI" id="CHEBI:29985"/>
        <dbReference type="ChEBI" id="CHEBI:44337"/>
        <dbReference type="ChEBI" id="CHEBI:57287"/>
        <dbReference type="ChEBI" id="CHEBI:57288"/>
        <dbReference type="EC" id="2.3.1.1"/>
    </reaction>
</comment>
<dbReference type="GO" id="GO:0004042">
    <property type="term" value="F:L-glutamate N-acetyltransferase activity"/>
    <property type="evidence" value="ECO:0007669"/>
    <property type="project" value="InterPro"/>
</dbReference>
<evidence type="ECO:0000256" key="2">
    <source>
        <dbReference type="ARBA" id="ARBA00004173"/>
    </source>
</evidence>
<dbReference type="EMBL" id="AZHC01000010">
    <property type="protein sequence ID" value="OAA44388.1"/>
    <property type="molecule type" value="Genomic_DNA"/>
</dbReference>
<evidence type="ECO:0000256" key="3">
    <source>
        <dbReference type="ARBA" id="ARBA00004925"/>
    </source>
</evidence>
<dbReference type="InterPro" id="IPR006855">
    <property type="entry name" value="Vertebrate-like_GNAT_dom"/>
</dbReference>
<dbReference type="OMA" id="NAMVRDC"/>
<protein>
    <recommendedName>
        <fullName evidence="6 15">Amino-acid acetyltransferase, mitochondrial</fullName>
        <ecNumber evidence="5 15">2.3.1.1</ecNumber>
    </recommendedName>
    <alternativeName>
        <fullName evidence="12 15">Glutamate N-acetyltransferase</fullName>
    </alternativeName>
    <alternativeName>
        <fullName evidence="13 15">N-acetylglutamate synthase</fullName>
    </alternativeName>
</protein>
<dbReference type="AlphaFoldDB" id="A0A162JHG6"/>
<keyword evidence="8 15" id="KW-0808">Transferase</keyword>
<evidence type="ECO:0000256" key="13">
    <source>
        <dbReference type="ARBA" id="ARBA00033251"/>
    </source>
</evidence>
<comment type="similarity">
    <text evidence="4 15">Belongs to the acetyltransferase family.</text>
</comment>
<dbReference type="OrthoDB" id="5585968at2759"/>
<dbReference type="InterPro" id="IPR036393">
    <property type="entry name" value="AceGlu_kinase-like_sf"/>
</dbReference>
<dbReference type="GO" id="GO:0005759">
    <property type="term" value="C:mitochondrial matrix"/>
    <property type="evidence" value="ECO:0007669"/>
    <property type="project" value="TreeGrafter"/>
</dbReference>